<evidence type="ECO:0000259" key="2">
    <source>
        <dbReference type="Pfam" id="PF20700"/>
    </source>
</evidence>
<organism evidence="3 4">
    <name type="scientific">Araneus ventricosus</name>
    <name type="common">Orbweaver spider</name>
    <name type="synonym">Epeira ventricosa</name>
    <dbReference type="NCBI Taxonomy" id="182803"/>
    <lineage>
        <taxon>Eukaryota</taxon>
        <taxon>Metazoa</taxon>
        <taxon>Ecdysozoa</taxon>
        <taxon>Arthropoda</taxon>
        <taxon>Chelicerata</taxon>
        <taxon>Arachnida</taxon>
        <taxon>Araneae</taxon>
        <taxon>Araneomorphae</taxon>
        <taxon>Entelegynae</taxon>
        <taxon>Araneoidea</taxon>
        <taxon>Araneidae</taxon>
        <taxon>Araneus</taxon>
    </lineage>
</organism>
<evidence type="ECO:0000256" key="1">
    <source>
        <dbReference type="SAM" id="MobiDB-lite"/>
    </source>
</evidence>
<evidence type="ECO:0000313" key="4">
    <source>
        <dbReference type="Proteomes" id="UP000499080"/>
    </source>
</evidence>
<gene>
    <name evidence="3" type="ORF">AVEN_201340_1</name>
</gene>
<dbReference type="EMBL" id="BGPR01003701">
    <property type="protein sequence ID" value="GBM91365.1"/>
    <property type="molecule type" value="Genomic_DNA"/>
</dbReference>
<proteinExistence type="predicted"/>
<dbReference type="PANTHER" id="PTHR33309:SF3">
    <property type="entry name" value="CCHC-TYPE DOMAIN-CONTAINING PROTEIN"/>
    <property type="match status" value="1"/>
</dbReference>
<dbReference type="Pfam" id="PF20700">
    <property type="entry name" value="Mutator"/>
    <property type="match status" value="1"/>
</dbReference>
<dbReference type="PANTHER" id="PTHR33309">
    <property type="entry name" value="KERATIN, ULTRA HIGH-SULFUR MATRIX PROTEIN-LIKE"/>
    <property type="match status" value="1"/>
</dbReference>
<feature type="compositionally biased region" description="Basic residues" evidence="1">
    <location>
        <begin position="7"/>
        <end position="18"/>
    </location>
</feature>
<name>A0A4Y2JNE6_ARAVE</name>
<comment type="caution">
    <text evidence="3">The sequence shown here is derived from an EMBL/GenBank/DDBJ whole genome shotgun (WGS) entry which is preliminary data.</text>
</comment>
<feature type="region of interest" description="Disordered" evidence="1">
    <location>
        <begin position="1"/>
        <end position="22"/>
    </location>
</feature>
<sequence length="566" mass="63317">MGGKSIYRSKKRKFHGNRHSSSNQAACSVDVSSTQNKTCSEKKLLNSQQHLNDLVDLNKEQLSGFRIIDLEILVSVFTLLYCPVCFTDNLYLVEDSTFGLCSNFCLRCKNCSFTKGFASSKKQDTSNEINTRLVCALRLIGKGFSAGKKFCAALNFPSFLSKKAFRMQELKLIRAAGTVAENSMNKAAAVIKQNKKNDAIIKCGVSVDGTWQRRGFSSLNGVVSAISVTCGKVLDIEVMSQFCKHCHTKKLSSSRASKHQCANHKGSSGNMEVVGAYRIFERSESSRKLLYSEYYGDGDSKGYDAVRDIYGKDSVLKLECIGHVQKRVGTRLRKLKASNKALGGKGKLTDTFINKLQNYYGIAIRDNVGNLLQMQSATIAAFAHSCSSAKHPMHRQCPEGKDSWCRYQRAISCGQKFKECSTGLPQNIIKIIQPTYMQLCDQDLLKKCLHGRTQNANESFNNLLWTIVPKNTFVELQTLRFGASITLIIFNDGFHGLLEIFHELGIVPGEYTLRHFLTLDNERIVTSKRQSLTVTKVARKKLRAFKKRKSDKIVNKEGVSYKCGEF</sequence>
<dbReference type="Proteomes" id="UP000499080">
    <property type="component" value="Unassembled WGS sequence"/>
</dbReference>
<protein>
    <recommendedName>
        <fullName evidence="2">Mutator-like transposase domain-containing protein</fullName>
    </recommendedName>
</protein>
<accession>A0A4Y2JNE6</accession>
<dbReference type="AlphaFoldDB" id="A0A4Y2JNE6"/>
<keyword evidence="4" id="KW-1185">Reference proteome</keyword>
<dbReference type="InterPro" id="IPR049012">
    <property type="entry name" value="Mutator_transp_dom"/>
</dbReference>
<feature type="domain" description="Mutator-like transposase" evidence="2">
    <location>
        <begin position="64"/>
        <end position="405"/>
    </location>
</feature>
<evidence type="ECO:0000313" key="3">
    <source>
        <dbReference type="EMBL" id="GBM91365.1"/>
    </source>
</evidence>
<reference evidence="3 4" key="1">
    <citation type="journal article" date="2019" name="Sci. Rep.">
        <title>Orb-weaving spider Araneus ventricosus genome elucidates the spidroin gene catalogue.</title>
        <authorList>
            <person name="Kono N."/>
            <person name="Nakamura H."/>
            <person name="Ohtoshi R."/>
            <person name="Moran D.A.P."/>
            <person name="Shinohara A."/>
            <person name="Yoshida Y."/>
            <person name="Fujiwara M."/>
            <person name="Mori M."/>
            <person name="Tomita M."/>
            <person name="Arakawa K."/>
        </authorList>
    </citation>
    <scope>NUCLEOTIDE SEQUENCE [LARGE SCALE GENOMIC DNA]</scope>
</reference>
<dbReference type="OrthoDB" id="5983687at2759"/>